<organism evidence="2 3">
    <name type="scientific">Durusdinium trenchii</name>
    <dbReference type="NCBI Taxonomy" id="1381693"/>
    <lineage>
        <taxon>Eukaryota</taxon>
        <taxon>Sar</taxon>
        <taxon>Alveolata</taxon>
        <taxon>Dinophyceae</taxon>
        <taxon>Suessiales</taxon>
        <taxon>Symbiodiniaceae</taxon>
        <taxon>Durusdinium</taxon>
    </lineage>
</organism>
<dbReference type="InterPro" id="IPR001466">
    <property type="entry name" value="Beta-lactam-related"/>
</dbReference>
<dbReference type="Gene3D" id="3.40.710.10">
    <property type="entry name" value="DD-peptidase/beta-lactamase superfamily"/>
    <property type="match status" value="1"/>
</dbReference>
<gene>
    <name evidence="2" type="ORF">SCF082_LOCUS33627</name>
</gene>
<feature type="domain" description="Beta-lactamase-related" evidence="1">
    <location>
        <begin position="19"/>
        <end position="294"/>
    </location>
</feature>
<dbReference type="PANTHER" id="PTHR43319:SF3">
    <property type="entry name" value="BETA-LACTAMASE-RELATED DOMAIN-CONTAINING PROTEIN"/>
    <property type="match status" value="1"/>
</dbReference>
<dbReference type="Proteomes" id="UP001642464">
    <property type="component" value="Unassembled WGS sequence"/>
</dbReference>
<keyword evidence="3" id="KW-1185">Reference proteome</keyword>
<sequence>MTQTPDITGEIAPGFEPVRDVFASLWDASDEIGAAFAVEIAGARVVDLRGGWTTPRREAAWSADTIVPVFSTGKAITALVMGWLRDQGQFRFSDRVSAHWPAFAQAGKQDVTIAQALSHQAGLSGLSEEMAATDWFDRDAIEEMLAGQAPLWPLGEGSGYHPITFGFIADAIARRTDGRTIGEILTDEIAGPRELDFFVGTPENEHARIAEHKLPPKPPFLGKINDIKALAFLKPWSSPGRRGAEAWRRAEFPAANGHGSAAAIASLMGVFANGGKLGRDRLLSEDTVTEILTEQVSGEDR</sequence>
<dbReference type="Pfam" id="PF00144">
    <property type="entry name" value="Beta-lactamase"/>
    <property type="match status" value="1"/>
</dbReference>
<name>A0ABP0NQL3_9DINO</name>
<dbReference type="EMBL" id="CAXAMM010030038">
    <property type="protein sequence ID" value="CAK9065849.1"/>
    <property type="molecule type" value="Genomic_DNA"/>
</dbReference>
<evidence type="ECO:0000313" key="2">
    <source>
        <dbReference type="EMBL" id="CAK9065849.1"/>
    </source>
</evidence>
<comment type="caution">
    <text evidence="2">The sequence shown here is derived from an EMBL/GenBank/DDBJ whole genome shotgun (WGS) entry which is preliminary data.</text>
</comment>
<proteinExistence type="predicted"/>
<dbReference type="InterPro" id="IPR012338">
    <property type="entry name" value="Beta-lactam/transpept-like"/>
</dbReference>
<accession>A0ABP0NQL3</accession>
<dbReference type="PANTHER" id="PTHR43319">
    <property type="entry name" value="BETA-LACTAMASE-RELATED"/>
    <property type="match status" value="1"/>
</dbReference>
<feature type="non-terminal residue" evidence="2">
    <location>
        <position position="301"/>
    </location>
</feature>
<evidence type="ECO:0000259" key="1">
    <source>
        <dbReference type="Pfam" id="PF00144"/>
    </source>
</evidence>
<protein>
    <submittedName>
        <fullName evidence="2">Beta-lactamase domain-containing protein 2</fullName>
    </submittedName>
</protein>
<dbReference type="SUPFAM" id="SSF56601">
    <property type="entry name" value="beta-lactamase/transpeptidase-like"/>
    <property type="match status" value="1"/>
</dbReference>
<evidence type="ECO:0000313" key="3">
    <source>
        <dbReference type="Proteomes" id="UP001642464"/>
    </source>
</evidence>
<reference evidence="2 3" key="1">
    <citation type="submission" date="2024-02" db="EMBL/GenBank/DDBJ databases">
        <authorList>
            <person name="Chen Y."/>
            <person name="Shah S."/>
            <person name="Dougan E. K."/>
            <person name="Thang M."/>
            <person name="Chan C."/>
        </authorList>
    </citation>
    <scope>NUCLEOTIDE SEQUENCE [LARGE SCALE GENOMIC DNA]</scope>
</reference>
<dbReference type="InterPro" id="IPR052907">
    <property type="entry name" value="Beta-lactamase/esterase"/>
</dbReference>